<evidence type="ECO:0000256" key="6">
    <source>
        <dbReference type="RuleBase" id="RU003560"/>
    </source>
</evidence>
<comment type="caution">
    <text evidence="7">The sequence shown here is derived from an EMBL/GenBank/DDBJ whole genome shotgun (WGS) entry which is preliminary data.</text>
</comment>
<protein>
    <recommendedName>
        <fullName evidence="9">4-aminobutyrate aminotransferase</fullName>
    </recommendedName>
</protein>
<dbReference type="EMBL" id="JABELV010000153">
    <property type="protein sequence ID" value="KAG7529369.1"/>
    <property type="molecule type" value="Genomic_DNA"/>
</dbReference>
<evidence type="ECO:0000313" key="7">
    <source>
        <dbReference type="EMBL" id="KAG7529369.1"/>
    </source>
</evidence>
<gene>
    <name evidence="7" type="ORF">FFLO_05721</name>
</gene>
<evidence type="ECO:0000256" key="4">
    <source>
        <dbReference type="ARBA" id="ARBA00022679"/>
    </source>
</evidence>
<dbReference type="Gene3D" id="3.40.640.10">
    <property type="entry name" value="Type I PLP-dependent aspartate aminotransferase-like (Major domain)"/>
    <property type="match status" value="1"/>
</dbReference>
<dbReference type="Proteomes" id="UP000812966">
    <property type="component" value="Unassembled WGS sequence"/>
</dbReference>
<dbReference type="InterPro" id="IPR050103">
    <property type="entry name" value="Class-III_PLP-dep_AT"/>
</dbReference>
<dbReference type="PANTHER" id="PTHR11986:SF79">
    <property type="entry name" value="ACETYLORNITHINE AMINOTRANSFERASE, MITOCHONDRIAL"/>
    <property type="match status" value="1"/>
</dbReference>
<evidence type="ECO:0008006" key="9">
    <source>
        <dbReference type="Google" id="ProtNLM"/>
    </source>
</evidence>
<name>A0A8K0JIK8_9TREE</name>
<dbReference type="InterPro" id="IPR049704">
    <property type="entry name" value="Aminotrans_3_PPA_site"/>
</dbReference>
<dbReference type="InterPro" id="IPR005814">
    <property type="entry name" value="Aminotrans_3"/>
</dbReference>
<comment type="cofactor">
    <cofactor evidence="1">
        <name>pyridoxal 5'-phosphate</name>
        <dbReference type="ChEBI" id="CHEBI:597326"/>
    </cofactor>
</comment>
<organism evidence="7 8">
    <name type="scientific">Filobasidium floriforme</name>
    <dbReference type="NCBI Taxonomy" id="5210"/>
    <lineage>
        <taxon>Eukaryota</taxon>
        <taxon>Fungi</taxon>
        <taxon>Dikarya</taxon>
        <taxon>Basidiomycota</taxon>
        <taxon>Agaricomycotina</taxon>
        <taxon>Tremellomycetes</taxon>
        <taxon>Filobasidiales</taxon>
        <taxon>Filobasidiaceae</taxon>
        <taxon>Filobasidium</taxon>
    </lineage>
</organism>
<dbReference type="FunFam" id="3.40.640.10:FF:000013">
    <property type="entry name" value="4-aminobutyrate aminotransferase"/>
    <property type="match status" value="1"/>
</dbReference>
<proteinExistence type="inferred from homology"/>
<dbReference type="PIRSF" id="PIRSF000521">
    <property type="entry name" value="Transaminase_4ab_Lys_Orn"/>
    <property type="match status" value="1"/>
</dbReference>
<evidence type="ECO:0000256" key="2">
    <source>
        <dbReference type="ARBA" id="ARBA00008954"/>
    </source>
</evidence>
<dbReference type="CDD" id="cd00610">
    <property type="entry name" value="OAT_like"/>
    <property type="match status" value="1"/>
</dbReference>
<dbReference type="GO" id="GO:0008483">
    <property type="term" value="F:transaminase activity"/>
    <property type="evidence" value="ECO:0007669"/>
    <property type="project" value="UniProtKB-KW"/>
</dbReference>
<comment type="similarity">
    <text evidence="2 6">Belongs to the class-III pyridoxal-phosphate-dependent aminotransferase family.</text>
</comment>
<evidence type="ECO:0000256" key="3">
    <source>
        <dbReference type="ARBA" id="ARBA00022576"/>
    </source>
</evidence>
<evidence type="ECO:0000313" key="8">
    <source>
        <dbReference type="Proteomes" id="UP000812966"/>
    </source>
</evidence>
<dbReference type="InterPro" id="IPR015422">
    <property type="entry name" value="PyrdxlP-dep_Trfase_small"/>
</dbReference>
<dbReference type="GO" id="GO:0030170">
    <property type="term" value="F:pyridoxal phosphate binding"/>
    <property type="evidence" value="ECO:0007669"/>
    <property type="project" value="InterPro"/>
</dbReference>
<keyword evidence="3" id="KW-0032">Aminotransferase</keyword>
<evidence type="ECO:0000256" key="5">
    <source>
        <dbReference type="ARBA" id="ARBA00022898"/>
    </source>
</evidence>
<keyword evidence="4" id="KW-0808">Transferase</keyword>
<dbReference type="InterPro" id="IPR015424">
    <property type="entry name" value="PyrdxlP-dep_Trfase"/>
</dbReference>
<keyword evidence="5 6" id="KW-0663">Pyridoxal phosphate</keyword>
<reference evidence="7" key="1">
    <citation type="submission" date="2020-04" db="EMBL/GenBank/DDBJ databases">
        <title>Analysis of mating type loci in Filobasidium floriforme.</title>
        <authorList>
            <person name="Nowrousian M."/>
        </authorList>
    </citation>
    <scope>NUCLEOTIDE SEQUENCE</scope>
    <source>
        <strain evidence="7">CBS 6242</strain>
    </source>
</reference>
<sequence length="472" mass="50796">MPSIINTKVQAESDVLPTVEYQKIANKHITKAVGRLRDHVFVSGQGLQVITSDGRELLDFTAGIGVTSLGHCHPAVTAAIIHQAQQVIHVQCAIALSDPYVKLVKNLVPMLEPAGKGDLSSFFFWNSGSEAIEAAIKVARMKTKRNNIIVMQGAYHGRTSGAAALTRSKTSFFAGTGPLMPCVYTTAYPYWHAMGLPIDTPEQVLVDQAVHQLNQVLAQQTAPEDTAAIFIEPVIGEGGYVPCPPAYLRAIREVCDQHGILMIADEIQTGFGRTGKMFAIEHSGVVPDLITIAKGFANGMPLSGIVTRKEIMDCMPAGSLGGTYSGNAVSCAAAVATTDVMMQTDLLSNVKSRSDQIFAGLRAIAADEKNGGWMISEVRGIGLMIAIEFKDPASPITQHHSQGENVKLPSYLNKLVQDECYDRDLVILTTSIYPVLRLVPALIVSEEEAERALEIIRESIKAVSDRVLASSS</sequence>
<keyword evidence="8" id="KW-1185">Reference proteome</keyword>
<dbReference type="AlphaFoldDB" id="A0A8K0JIK8"/>
<accession>A0A8K0JIK8</accession>
<dbReference type="GO" id="GO:0042802">
    <property type="term" value="F:identical protein binding"/>
    <property type="evidence" value="ECO:0007669"/>
    <property type="project" value="TreeGrafter"/>
</dbReference>
<dbReference type="Gene3D" id="3.90.1150.10">
    <property type="entry name" value="Aspartate Aminotransferase, domain 1"/>
    <property type="match status" value="1"/>
</dbReference>
<dbReference type="PROSITE" id="PS00600">
    <property type="entry name" value="AA_TRANSFER_CLASS_3"/>
    <property type="match status" value="1"/>
</dbReference>
<dbReference type="InterPro" id="IPR015421">
    <property type="entry name" value="PyrdxlP-dep_Trfase_major"/>
</dbReference>
<dbReference type="Pfam" id="PF00202">
    <property type="entry name" value="Aminotran_3"/>
    <property type="match status" value="1"/>
</dbReference>
<evidence type="ECO:0000256" key="1">
    <source>
        <dbReference type="ARBA" id="ARBA00001933"/>
    </source>
</evidence>
<dbReference type="OrthoDB" id="10260828at2759"/>
<dbReference type="PANTHER" id="PTHR11986">
    <property type="entry name" value="AMINOTRANSFERASE CLASS III"/>
    <property type="match status" value="1"/>
</dbReference>
<dbReference type="SUPFAM" id="SSF53383">
    <property type="entry name" value="PLP-dependent transferases"/>
    <property type="match status" value="1"/>
</dbReference>